<feature type="region of interest" description="Disordered" evidence="1">
    <location>
        <begin position="196"/>
        <end position="537"/>
    </location>
</feature>
<feature type="compositionally biased region" description="Basic and acidic residues" evidence="1">
    <location>
        <begin position="366"/>
        <end position="384"/>
    </location>
</feature>
<sequence length="537" mass="61394">MTAEPPNEPNANKAADEAAQKEAYQYWGYLIKDDKCGTDTLDRLLRGIADVISKTFEPTDSPDITPAQLAAFYRSVGGNYDILFIETPPSSISFIYRSLGAFHSLQPAPDDEGYSTPTVPALKKKGFVTWQTIQLLLGPEEHVPFLQRAVAQFDVVNPETGEVFPKTLPKECFPERPDDAMEAWYEGVAERLKKEALEDAPEHEPATRVRVEVDEPDPRNSSEEGSADDRTTAAKYFDDPLNRKARARPTFMRHVSRASPRQYVEDRGRAVAQHVRHMLNPLHRRRSGRDEYDSYSDEDATPVATAPPHIRYAHKRPHAPRREDSLSTTDSDTDSDGPPSRRRTPVLRHRRSHDPPVSPREYFPPYEDRRYSHDAGGHEYRRQDGPPPLYGPTKSPLFATQVAQLQARDYHDRRPSMPPRTSYQPQAAVRYSTKPRSPRDPDAPYVRERDGYEASGSSTAGSRHRRRSDEYPRSSRDSRDRSDTGRVKSHDRLKDEWDSREGSRDRERDRDRPRTHRYVAGVDGVGGRRYPVEQAWR</sequence>
<dbReference type="OrthoDB" id="5420895at2759"/>
<proteinExistence type="predicted"/>
<evidence type="ECO:0000256" key="1">
    <source>
        <dbReference type="SAM" id="MobiDB-lite"/>
    </source>
</evidence>
<evidence type="ECO:0000313" key="4">
    <source>
        <dbReference type="Proteomes" id="UP000799770"/>
    </source>
</evidence>
<evidence type="ECO:0000259" key="2">
    <source>
        <dbReference type="Pfam" id="PF24355"/>
    </source>
</evidence>
<name>A0A6A5YY11_9PLEO</name>
<feature type="compositionally biased region" description="Basic residues" evidence="1">
    <location>
        <begin position="274"/>
        <end position="287"/>
    </location>
</feature>
<feature type="domain" description="DUF7514" evidence="2">
    <location>
        <begin position="28"/>
        <end position="188"/>
    </location>
</feature>
<dbReference type="Pfam" id="PF24355">
    <property type="entry name" value="DUF7514"/>
    <property type="match status" value="1"/>
</dbReference>
<accession>A0A6A5YY11</accession>
<dbReference type="InterPro" id="IPR055936">
    <property type="entry name" value="DUF7514"/>
</dbReference>
<dbReference type="EMBL" id="ML977336">
    <property type="protein sequence ID" value="KAF2111011.1"/>
    <property type="molecule type" value="Genomic_DNA"/>
</dbReference>
<feature type="compositionally biased region" description="Basic and acidic residues" evidence="1">
    <location>
        <begin position="196"/>
        <end position="242"/>
    </location>
</feature>
<organism evidence="3 4">
    <name type="scientific">Lophiotrema nucula</name>
    <dbReference type="NCBI Taxonomy" id="690887"/>
    <lineage>
        <taxon>Eukaryota</taxon>
        <taxon>Fungi</taxon>
        <taxon>Dikarya</taxon>
        <taxon>Ascomycota</taxon>
        <taxon>Pezizomycotina</taxon>
        <taxon>Dothideomycetes</taxon>
        <taxon>Pleosporomycetidae</taxon>
        <taxon>Pleosporales</taxon>
        <taxon>Lophiotremataceae</taxon>
        <taxon>Lophiotrema</taxon>
    </lineage>
</organism>
<dbReference type="PANTHER" id="PTHR39611">
    <property type="entry name" value="HYDROXYPROLINE-RICH GLYCOPROTEIN DZ-HRGP-RELATED"/>
    <property type="match status" value="1"/>
</dbReference>
<dbReference type="Proteomes" id="UP000799770">
    <property type="component" value="Unassembled WGS sequence"/>
</dbReference>
<protein>
    <recommendedName>
        <fullName evidence="2">DUF7514 domain-containing protein</fullName>
    </recommendedName>
</protein>
<evidence type="ECO:0000313" key="3">
    <source>
        <dbReference type="EMBL" id="KAF2111011.1"/>
    </source>
</evidence>
<dbReference type="AlphaFoldDB" id="A0A6A5YY11"/>
<dbReference type="PANTHER" id="PTHR39611:SF2">
    <property type="entry name" value="HYDROXYPROLINE-RICH GLYCOPROTEIN DZ-HRGP"/>
    <property type="match status" value="1"/>
</dbReference>
<feature type="compositionally biased region" description="Basic and acidic residues" evidence="1">
    <location>
        <begin position="467"/>
        <end position="512"/>
    </location>
</feature>
<feature type="compositionally biased region" description="Basic residues" evidence="1">
    <location>
        <begin position="340"/>
        <end position="352"/>
    </location>
</feature>
<feature type="compositionally biased region" description="Basic and acidic residues" evidence="1">
    <location>
        <begin position="437"/>
        <end position="452"/>
    </location>
</feature>
<keyword evidence="4" id="KW-1185">Reference proteome</keyword>
<reference evidence="3" key="1">
    <citation type="journal article" date="2020" name="Stud. Mycol.">
        <title>101 Dothideomycetes genomes: a test case for predicting lifestyles and emergence of pathogens.</title>
        <authorList>
            <person name="Haridas S."/>
            <person name="Albert R."/>
            <person name="Binder M."/>
            <person name="Bloem J."/>
            <person name="Labutti K."/>
            <person name="Salamov A."/>
            <person name="Andreopoulos B."/>
            <person name="Baker S."/>
            <person name="Barry K."/>
            <person name="Bills G."/>
            <person name="Bluhm B."/>
            <person name="Cannon C."/>
            <person name="Castanera R."/>
            <person name="Culley D."/>
            <person name="Daum C."/>
            <person name="Ezra D."/>
            <person name="Gonzalez J."/>
            <person name="Henrissat B."/>
            <person name="Kuo A."/>
            <person name="Liang C."/>
            <person name="Lipzen A."/>
            <person name="Lutzoni F."/>
            <person name="Magnuson J."/>
            <person name="Mondo S."/>
            <person name="Nolan M."/>
            <person name="Ohm R."/>
            <person name="Pangilinan J."/>
            <person name="Park H.-J."/>
            <person name="Ramirez L."/>
            <person name="Alfaro M."/>
            <person name="Sun H."/>
            <person name="Tritt A."/>
            <person name="Yoshinaga Y."/>
            <person name="Zwiers L.-H."/>
            <person name="Turgeon B."/>
            <person name="Goodwin S."/>
            <person name="Spatafora J."/>
            <person name="Crous P."/>
            <person name="Grigoriev I."/>
        </authorList>
    </citation>
    <scope>NUCLEOTIDE SEQUENCE</scope>
    <source>
        <strain evidence="3">CBS 627.86</strain>
    </source>
</reference>
<gene>
    <name evidence="3" type="ORF">BDV96DRAFT_650613</name>
</gene>